<accession>A0A5M6IIT0</accession>
<evidence type="ECO:0000313" key="1">
    <source>
        <dbReference type="EMBL" id="KAA5608160.1"/>
    </source>
</evidence>
<dbReference type="Proteomes" id="UP000325255">
    <property type="component" value="Unassembled WGS sequence"/>
</dbReference>
<evidence type="ECO:0000313" key="2">
    <source>
        <dbReference type="Proteomes" id="UP000325255"/>
    </source>
</evidence>
<keyword evidence="2" id="KW-1185">Reference proteome</keyword>
<dbReference type="OrthoDB" id="8226336at2"/>
<protein>
    <submittedName>
        <fullName evidence="1">Uncharacterized protein</fullName>
    </submittedName>
</protein>
<dbReference type="AlphaFoldDB" id="A0A5M6IIT0"/>
<proteinExistence type="predicted"/>
<dbReference type="RefSeq" id="WP_150045625.1">
    <property type="nucleotide sequence ID" value="NZ_OW485601.1"/>
</dbReference>
<comment type="caution">
    <text evidence="1">The sequence shown here is derived from an EMBL/GenBank/DDBJ whole genome shotgun (WGS) entry which is preliminary data.</text>
</comment>
<gene>
    <name evidence="1" type="ORF">F1189_30400</name>
</gene>
<sequence length="141" mass="15982">MTREWQYQVRLDLGEALAEAARRDPANPALRPLMEVLARHKARLVCQYDAFAEYVAEAEKNGPENFPLYRWTKLTIDDPDKMKKYLGSFVIHVAGHEVYGRAAADALEAELLPLVDDHAVTRVYKQDTNPANTVPVPAHLR</sequence>
<reference evidence="1 2" key="1">
    <citation type="submission" date="2019-09" db="EMBL/GenBank/DDBJ databases">
        <title>Genome sequence of Rhodovastum atsumiense, a diverse member of the Acetobacteraceae family of non-sulfur purple photosynthetic bacteria.</title>
        <authorList>
            <person name="Meyer T."/>
            <person name="Kyndt J."/>
        </authorList>
    </citation>
    <scope>NUCLEOTIDE SEQUENCE [LARGE SCALE GENOMIC DNA]</scope>
    <source>
        <strain evidence="1 2">DSM 21279</strain>
    </source>
</reference>
<dbReference type="EMBL" id="VWPK01000101">
    <property type="protein sequence ID" value="KAA5608160.1"/>
    <property type="molecule type" value="Genomic_DNA"/>
</dbReference>
<name>A0A5M6IIT0_9PROT</name>
<organism evidence="1 2">
    <name type="scientific">Rhodovastum atsumiense</name>
    <dbReference type="NCBI Taxonomy" id="504468"/>
    <lineage>
        <taxon>Bacteria</taxon>
        <taxon>Pseudomonadati</taxon>
        <taxon>Pseudomonadota</taxon>
        <taxon>Alphaproteobacteria</taxon>
        <taxon>Acetobacterales</taxon>
        <taxon>Acetobacteraceae</taxon>
        <taxon>Rhodovastum</taxon>
    </lineage>
</organism>